<evidence type="ECO:0000313" key="2">
    <source>
        <dbReference type="Proteomes" id="UP000218807"/>
    </source>
</evidence>
<organism evidence="1 2">
    <name type="scientific">Rhizobium sophoriradicis</name>
    <dbReference type="NCBI Taxonomy" id="1535245"/>
    <lineage>
        <taxon>Bacteria</taxon>
        <taxon>Pseudomonadati</taxon>
        <taxon>Pseudomonadota</taxon>
        <taxon>Alphaproteobacteria</taxon>
        <taxon>Hyphomicrobiales</taxon>
        <taxon>Rhizobiaceae</taxon>
        <taxon>Rhizobium/Agrobacterium group</taxon>
        <taxon>Rhizobium</taxon>
    </lineage>
</organism>
<comment type="caution">
    <text evidence="1">The sequence shown here is derived from an EMBL/GenBank/DDBJ whole genome shotgun (WGS) entry which is preliminary data.</text>
</comment>
<name>A0A2A5KL66_9HYPH</name>
<proteinExistence type="predicted"/>
<dbReference type="InterPro" id="IPR026349">
    <property type="entry name" value="CHP04255"/>
</dbReference>
<keyword evidence="2" id="KW-1185">Reference proteome</keyword>
<dbReference type="RefSeq" id="WP_096764707.1">
    <property type="nucleotide sequence ID" value="NZ_NXDM01000038.1"/>
</dbReference>
<sequence length="263" mass="30262">MTSDILNPLFSEELPEIPLTNAPLARVLAQVRFPEIQSVQNKSFIAPFQERIRKLYPRTVSDTLNGFLIGSPQLVSTNIWRYLDADGWRVSLSDSFISIETTNYTSRKDFTSRFRYLLQQLGETVGPTHTNRIGIRYVDQVLLDENESMSGMLRKEMIGVKDIFGKTHHMISELEGPSREGGVLVRWGHMPHMASHDPDVMVPIEKSSWFLDVDSYKIYESETVAFDPEEVADLTYQLATRAYTIFRWSVTEQFLDRYGRVAQ</sequence>
<evidence type="ECO:0000313" key="1">
    <source>
        <dbReference type="EMBL" id="PCK77691.1"/>
    </source>
</evidence>
<protein>
    <submittedName>
        <fullName evidence="1">TIGR04255 family protein</fullName>
    </submittedName>
</protein>
<dbReference type="NCBIfam" id="TIGR04255">
    <property type="entry name" value="sporadTIGR04255"/>
    <property type="match status" value="1"/>
</dbReference>
<reference evidence="1 2" key="1">
    <citation type="submission" date="2017-09" db="EMBL/GenBank/DDBJ databases">
        <title>Comparative genomics of rhizobia isolated from Phaseolus vulgaris in China.</title>
        <authorList>
            <person name="Tong W."/>
        </authorList>
    </citation>
    <scope>NUCLEOTIDE SEQUENCE [LARGE SCALE GENOMIC DNA]</scope>
    <source>
        <strain evidence="1 2">L101</strain>
    </source>
</reference>
<dbReference type="AlphaFoldDB" id="A0A2A5KL66"/>
<dbReference type="EMBL" id="NXDM01000038">
    <property type="protein sequence ID" value="PCK77691.1"/>
    <property type="molecule type" value="Genomic_DNA"/>
</dbReference>
<dbReference type="Proteomes" id="UP000218807">
    <property type="component" value="Unassembled WGS sequence"/>
</dbReference>
<gene>
    <name evidence="1" type="ORF">CPT34_28775</name>
</gene>
<accession>A0A2A5KL66</accession>